<organism evidence="1 2">
    <name type="scientific">Artemia franciscana</name>
    <name type="common">Brine shrimp</name>
    <name type="synonym">Artemia sanfranciscana</name>
    <dbReference type="NCBI Taxonomy" id="6661"/>
    <lineage>
        <taxon>Eukaryota</taxon>
        <taxon>Metazoa</taxon>
        <taxon>Ecdysozoa</taxon>
        <taxon>Arthropoda</taxon>
        <taxon>Crustacea</taxon>
        <taxon>Branchiopoda</taxon>
        <taxon>Anostraca</taxon>
        <taxon>Artemiidae</taxon>
        <taxon>Artemia</taxon>
    </lineage>
</organism>
<name>A0AA88LGC6_ARTSF</name>
<reference evidence="1" key="1">
    <citation type="submission" date="2023-07" db="EMBL/GenBank/DDBJ databases">
        <title>Chromosome-level genome assembly of Artemia franciscana.</title>
        <authorList>
            <person name="Jo E."/>
        </authorList>
    </citation>
    <scope>NUCLEOTIDE SEQUENCE</scope>
    <source>
        <tissue evidence="1">Whole body</tissue>
    </source>
</reference>
<dbReference type="AlphaFoldDB" id="A0AA88LGC6"/>
<comment type="caution">
    <text evidence="1">The sequence shown here is derived from an EMBL/GenBank/DDBJ whole genome shotgun (WGS) entry which is preliminary data.</text>
</comment>
<gene>
    <name evidence="1" type="ORF">QYM36_000375</name>
</gene>
<sequence length="77" mass="8299">MDVEPSATLVAAIEPSAALKTFQAEPPSTLIAEAEISVVVPANLIYELEIRPSTSKKESRMPDRSIPYLSCATKPNI</sequence>
<keyword evidence="2" id="KW-1185">Reference proteome</keyword>
<dbReference type="Proteomes" id="UP001187531">
    <property type="component" value="Unassembled WGS sequence"/>
</dbReference>
<protein>
    <submittedName>
        <fullName evidence="1">Uncharacterized protein</fullName>
    </submittedName>
</protein>
<proteinExistence type="predicted"/>
<evidence type="ECO:0000313" key="1">
    <source>
        <dbReference type="EMBL" id="KAK2725879.1"/>
    </source>
</evidence>
<accession>A0AA88LGC6</accession>
<dbReference type="EMBL" id="JAVRJZ010000002">
    <property type="protein sequence ID" value="KAK2725879.1"/>
    <property type="molecule type" value="Genomic_DNA"/>
</dbReference>
<evidence type="ECO:0000313" key="2">
    <source>
        <dbReference type="Proteomes" id="UP001187531"/>
    </source>
</evidence>